<dbReference type="Proteomes" id="UP000289738">
    <property type="component" value="Chromosome A03"/>
</dbReference>
<organism evidence="2 3">
    <name type="scientific">Arachis hypogaea</name>
    <name type="common">Peanut</name>
    <dbReference type="NCBI Taxonomy" id="3818"/>
    <lineage>
        <taxon>Eukaryota</taxon>
        <taxon>Viridiplantae</taxon>
        <taxon>Streptophyta</taxon>
        <taxon>Embryophyta</taxon>
        <taxon>Tracheophyta</taxon>
        <taxon>Spermatophyta</taxon>
        <taxon>Magnoliopsida</taxon>
        <taxon>eudicotyledons</taxon>
        <taxon>Gunneridae</taxon>
        <taxon>Pentapetalae</taxon>
        <taxon>rosids</taxon>
        <taxon>fabids</taxon>
        <taxon>Fabales</taxon>
        <taxon>Fabaceae</taxon>
        <taxon>Papilionoideae</taxon>
        <taxon>50 kb inversion clade</taxon>
        <taxon>dalbergioids sensu lato</taxon>
        <taxon>Dalbergieae</taxon>
        <taxon>Pterocarpus clade</taxon>
        <taxon>Arachis</taxon>
    </lineage>
</organism>
<accession>A0A445DPS9</accession>
<feature type="region of interest" description="Disordered" evidence="1">
    <location>
        <begin position="54"/>
        <end position="121"/>
    </location>
</feature>
<feature type="compositionally biased region" description="Pro residues" evidence="1">
    <location>
        <begin position="56"/>
        <end position="65"/>
    </location>
</feature>
<dbReference type="AlphaFoldDB" id="A0A445DPS9"/>
<evidence type="ECO:0000313" key="3">
    <source>
        <dbReference type="Proteomes" id="UP000289738"/>
    </source>
</evidence>
<comment type="caution">
    <text evidence="2">The sequence shown here is derived from an EMBL/GenBank/DDBJ whole genome shotgun (WGS) entry which is preliminary data.</text>
</comment>
<sequence>MKAVCKDENCGWLVYAANNTENNYWQIKTFNDDHSCARETKNRLATRKWLAGKLVLPPPVRPPKLPPKRKSSKQEKATPGSSFQEGTIAPAATPPATSQPTTLPPSHPMQDSKLLLDSHVK</sequence>
<reference evidence="2 3" key="1">
    <citation type="submission" date="2019-01" db="EMBL/GenBank/DDBJ databases">
        <title>Sequencing of cultivated peanut Arachis hypogaea provides insights into genome evolution and oil improvement.</title>
        <authorList>
            <person name="Chen X."/>
        </authorList>
    </citation>
    <scope>NUCLEOTIDE SEQUENCE [LARGE SCALE GENOMIC DNA]</scope>
    <source>
        <strain evidence="3">cv. Fuhuasheng</strain>
        <tissue evidence="2">Leaves</tissue>
    </source>
</reference>
<evidence type="ECO:0000256" key="1">
    <source>
        <dbReference type="SAM" id="MobiDB-lite"/>
    </source>
</evidence>
<dbReference type="EMBL" id="SDMP01000003">
    <property type="protein sequence ID" value="RYR65174.1"/>
    <property type="molecule type" value="Genomic_DNA"/>
</dbReference>
<evidence type="ECO:0008006" key="4">
    <source>
        <dbReference type="Google" id="ProtNLM"/>
    </source>
</evidence>
<evidence type="ECO:0000313" key="2">
    <source>
        <dbReference type="EMBL" id="RYR65174.1"/>
    </source>
</evidence>
<gene>
    <name evidence="2" type="ORF">Ahy_A03g011150</name>
</gene>
<protein>
    <recommendedName>
        <fullName evidence="4">Transposase MuDR plant domain-containing protein</fullName>
    </recommendedName>
</protein>
<feature type="compositionally biased region" description="Low complexity" evidence="1">
    <location>
        <begin position="89"/>
        <end position="101"/>
    </location>
</feature>
<proteinExistence type="predicted"/>
<name>A0A445DPS9_ARAHY</name>
<keyword evidence="3" id="KW-1185">Reference proteome</keyword>